<dbReference type="Gene3D" id="3.30.70.260">
    <property type="match status" value="1"/>
</dbReference>
<name>A0A7S2PJC1_9STRA</name>
<gene>
    <name evidence="2" type="ORF">SMAR0320_LOCUS10484</name>
</gene>
<dbReference type="InterPro" id="IPR027471">
    <property type="entry name" value="YbeD-like_sf"/>
</dbReference>
<dbReference type="AlphaFoldDB" id="A0A7S2PJC1"/>
<dbReference type="Pfam" id="PF04359">
    <property type="entry name" value="DUF493"/>
    <property type="match status" value="1"/>
</dbReference>
<organism evidence="2">
    <name type="scientific">Skeletonema marinoi</name>
    <dbReference type="NCBI Taxonomy" id="267567"/>
    <lineage>
        <taxon>Eukaryota</taxon>
        <taxon>Sar</taxon>
        <taxon>Stramenopiles</taxon>
        <taxon>Ochrophyta</taxon>
        <taxon>Bacillariophyta</taxon>
        <taxon>Coscinodiscophyceae</taxon>
        <taxon>Thalassiosirophycidae</taxon>
        <taxon>Thalassiosirales</taxon>
        <taxon>Skeletonemataceae</taxon>
        <taxon>Skeletonema</taxon>
        <taxon>Skeletonema marinoi-dohrnii complex</taxon>
    </lineage>
</organism>
<feature type="region of interest" description="Disordered" evidence="1">
    <location>
        <begin position="56"/>
        <end position="103"/>
    </location>
</feature>
<evidence type="ECO:0000313" key="2">
    <source>
        <dbReference type="EMBL" id="CAD9601446.1"/>
    </source>
</evidence>
<reference evidence="2" key="1">
    <citation type="submission" date="2021-01" db="EMBL/GenBank/DDBJ databases">
        <authorList>
            <person name="Corre E."/>
            <person name="Pelletier E."/>
            <person name="Niang G."/>
            <person name="Scheremetjew M."/>
            <person name="Finn R."/>
            <person name="Kale V."/>
            <person name="Holt S."/>
            <person name="Cochrane G."/>
            <person name="Meng A."/>
            <person name="Brown T."/>
            <person name="Cohen L."/>
        </authorList>
    </citation>
    <scope>NUCLEOTIDE SEQUENCE</scope>
    <source>
        <strain evidence="2">SM1012Den-03</strain>
    </source>
</reference>
<protein>
    <recommendedName>
        <fullName evidence="3">DUF493 domain-containing protein</fullName>
    </recommendedName>
</protein>
<dbReference type="InterPro" id="IPR007454">
    <property type="entry name" value="UPF0250_YbeD-like"/>
</dbReference>
<sequence>MTSRIQQHTLRISASYFFISCLLLASSAGAFVISSKQIILNNNPSRSFTVAMSTNDNEEEGEMPVSGSFFNPVPPPSSEPTDSKPNDDMLIEDSTSSSLSAASISGTDMEMFQEIIKKTTLSREGGKGFSKTTSTTDHAAPTVIKTTDEKKSFVGIGKPLNDVQNPEYDENGYTLYADETTGEKKRVFEALVEYPSVFKMKIVGQDDEKESFAPEIVDIVAKSCGVELSMVKHSLRKNGKWTSVTVHAPVKSADMLYSLYENVDKNPRVKFKF</sequence>
<proteinExistence type="predicted"/>
<dbReference type="SUPFAM" id="SSF117991">
    <property type="entry name" value="YbeD/HP0495-like"/>
    <property type="match status" value="1"/>
</dbReference>
<dbReference type="EMBL" id="HBGZ01014651">
    <property type="protein sequence ID" value="CAD9601446.1"/>
    <property type="molecule type" value="Transcribed_RNA"/>
</dbReference>
<feature type="compositionally biased region" description="Low complexity" evidence="1">
    <location>
        <begin position="92"/>
        <end position="103"/>
    </location>
</feature>
<evidence type="ECO:0008006" key="3">
    <source>
        <dbReference type="Google" id="ProtNLM"/>
    </source>
</evidence>
<accession>A0A7S2PJC1</accession>
<evidence type="ECO:0000256" key="1">
    <source>
        <dbReference type="SAM" id="MobiDB-lite"/>
    </source>
</evidence>